<dbReference type="EMBL" id="KV425588">
    <property type="protein sequence ID" value="KZT23076.1"/>
    <property type="molecule type" value="Genomic_DNA"/>
</dbReference>
<accession>A0A165QYW0</accession>
<dbReference type="AlphaFoldDB" id="A0A165QYW0"/>
<protein>
    <recommendedName>
        <fullName evidence="3">F-box domain-containing protein</fullName>
    </recommendedName>
</protein>
<dbReference type="OrthoDB" id="432299at2759"/>
<evidence type="ECO:0000313" key="2">
    <source>
        <dbReference type="Proteomes" id="UP000076761"/>
    </source>
</evidence>
<name>A0A165QYW0_9AGAM</name>
<dbReference type="InParanoid" id="A0A165QYW0"/>
<gene>
    <name evidence="1" type="ORF">NEOLEDRAFT_1036652</name>
</gene>
<feature type="non-terminal residue" evidence="1">
    <location>
        <position position="1"/>
    </location>
</feature>
<dbReference type="Proteomes" id="UP000076761">
    <property type="component" value="Unassembled WGS sequence"/>
</dbReference>
<dbReference type="STRING" id="1314782.A0A165QYW0"/>
<reference evidence="1 2" key="1">
    <citation type="journal article" date="2016" name="Mol. Biol. Evol.">
        <title>Comparative Genomics of Early-Diverging Mushroom-Forming Fungi Provides Insights into the Origins of Lignocellulose Decay Capabilities.</title>
        <authorList>
            <person name="Nagy L.G."/>
            <person name="Riley R."/>
            <person name="Tritt A."/>
            <person name="Adam C."/>
            <person name="Daum C."/>
            <person name="Floudas D."/>
            <person name="Sun H."/>
            <person name="Yadav J.S."/>
            <person name="Pangilinan J."/>
            <person name="Larsson K.H."/>
            <person name="Matsuura K."/>
            <person name="Barry K."/>
            <person name="Labutti K."/>
            <person name="Kuo R."/>
            <person name="Ohm R.A."/>
            <person name="Bhattacharya S.S."/>
            <person name="Shirouzu T."/>
            <person name="Yoshinaga Y."/>
            <person name="Martin F.M."/>
            <person name="Grigoriev I.V."/>
            <person name="Hibbett D.S."/>
        </authorList>
    </citation>
    <scope>NUCLEOTIDE SEQUENCE [LARGE SCALE GENOMIC DNA]</scope>
    <source>
        <strain evidence="1 2">HHB14362 ss-1</strain>
    </source>
</reference>
<keyword evidence="2" id="KW-1185">Reference proteome</keyword>
<proteinExistence type="predicted"/>
<evidence type="ECO:0008006" key="3">
    <source>
        <dbReference type="Google" id="ProtNLM"/>
    </source>
</evidence>
<organism evidence="1 2">
    <name type="scientific">Neolentinus lepideus HHB14362 ss-1</name>
    <dbReference type="NCBI Taxonomy" id="1314782"/>
    <lineage>
        <taxon>Eukaryota</taxon>
        <taxon>Fungi</taxon>
        <taxon>Dikarya</taxon>
        <taxon>Basidiomycota</taxon>
        <taxon>Agaricomycotina</taxon>
        <taxon>Agaricomycetes</taxon>
        <taxon>Gloeophyllales</taxon>
        <taxon>Gloeophyllaceae</taxon>
        <taxon>Neolentinus</taxon>
    </lineage>
</organism>
<evidence type="ECO:0000313" key="1">
    <source>
        <dbReference type="EMBL" id="KZT23076.1"/>
    </source>
</evidence>
<feature type="non-terminal residue" evidence="1">
    <location>
        <position position="101"/>
    </location>
</feature>
<sequence length="101" mass="11497">VCVRLLCLPRDLVEEIFQRMPGDHASPEDMTKLMAHIPTTWPQRGSLIVDLNVGQPSEQTWFAEFMRQDSPPLDVTSSVEPGLNHLRIIQLANMSDRLFVL</sequence>